<gene>
    <name evidence="2" type="ORF">STAS_33976</name>
</gene>
<feature type="compositionally biased region" description="Basic and acidic residues" evidence="1">
    <location>
        <begin position="114"/>
        <end position="126"/>
    </location>
</feature>
<feature type="region of interest" description="Disordered" evidence="1">
    <location>
        <begin position="105"/>
        <end position="175"/>
    </location>
</feature>
<dbReference type="Proteomes" id="UP000325081">
    <property type="component" value="Unassembled WGS sequence"/>
</dbReference>
<feature type="region of interest" description="Disordered" evidence="1">
    <location>
        <begin position="47"/>
        <end position="71"/>
    </location>
</feature>
<dbReference type="EMBL" id="BKCP01012625">
    <property type="protein sequence ID" value="GER56263.1"/>
    <property type="molecule type" value="Genomic_DNA"/>
</dbReference>
<feature type="compositionally biased region" description="Gly residues" evidence="1">
    <location>
        <begin position="127"/>
        <end position="139"/>
    </location>
</feature>
<reference evidence="3" key="1">
    <citation type="journal article" date="2019" name="Curr. Biol.">
        <title>Genome Sequence of Striga asiatica Provides Insight into the Evolution of Plant Parasitism.</title>
        <authorList>
            <person name="Yoshida S."/>
            <person name="Kim S."/>
            <person name="Wafula E.K."/>
            <person name="Tanskanen J."/>
            <person name="Kim Y.M."/>
            <person name="Honaas L."/>
            <person name="Yang Z."/>
            <person name="Spallek T."/>
            <person name="Conn C.E."/>
            <person name="Ichihashi Y."/>
            <person name="Cheong K."/>
            <person name="Cui S."/>
            <person name="Der J.P."/>
            <person name="Gundlach H."/>
            <person name="Jiao Y."/>
            <person name="Hori C."/>
            <person name="Ishida J.K."/>
            <person name="Kasahara H."/>
            <person name="Kiba T."/>
            <person name="Kim M.S."/>
            <person name="Koo N."/>
            <person name="Laohavisit A."/>
            <person name="Lee Y.H."/>
            <person name="Lumba S."/>
            <person name="McCourt P."/>
            <person name="Mortimer J.C."/>
            <person name="Mutuku J.M."/>
            <person name="Nomura T."/>
            <person name="Sasaki-Sekimoto Y."/>
            <person name="Seto Y."/>
            <person name="Wang Y."/>
            <person name="Wakatake T."/>
            <person name="Sakakibara H."/>
            <person name="Demura T."/>
            <person name="Yamaguchi S."/>
            <person name="Yoneyama K."/>
            <person name="Manabe R.I."/>
            <person name="Nelson D.C."/>
            <person name="Schulman A.H."/>
            <person name="Timko M.P."/>
            <person name="dePamphilis C.W."/>
            <person name="Choi D."/>
            <person name="Shirasu K."/>
        </authorList>
    </citation>
    <scope>NUCLEOTIDE SEQUENCE [LARGE SCALE GENOMIC DNA]</scope>
    <source>
        <strain evidence="3">cv. UVA1</strain>
    </source>
</reference>
<sequence length="209" mass="22438">MAKGVKPELKLLILLHPRNSHFALNLPTIQQRLFGTSTRTHPLRFELPEDKTRPARPERAEGQKHGEDGRDQPLREHHVAHHAAADAEQHARLCQQRDLVVDHRPGAPQLAADGGDRAAGDHERRVGGGGFEVQAGYGGENRHEEAAAADSAGAGDRGGGGGEDPGEEESRAWYRDPARELSRIFAQTRAGRVGGSVGGDWAGTGSGRV</sequence>
<name>A0A5A7RGC3_STRAF</name>
<comment type="caution">
    <text evidence="2">The sequence shown here is derived from an EMBL/GenBank/DDBJ whole genome shotgun (WGS) entry which is preliminary data.</text>
</comment>
<dbReference type="AlphaFoldDB" id="A0A5A7RGC3"/>
<organism evidence="2 3">
    <name type="scientific">Striga asiatica</name>
    <name type="common">Asiatic witchweed</name>
    <name type="synonym">Buchnera asiatica</name>
    <dbReference type="NCBI Taxonomy" id="4170"/>
    <lineage>
        <taxon>Eukaryota</taxon>
        <taxon>Viridiplantae</taxon>
        <taxon>Streptophyta</taxon>
        <taxon>Embryophyta</taxon>
        <taxon>Tracheophyta</taxon>
        <taxon>Spermatophyta</taxon>
        <taxon>Magnoliopsida</taxon>
        <taxon>eudicotyledons</taxon>
        <taxon>Gunneridae</taxon>
        <taxon>Pentapetalae</taxon>
        <taxon>asterids</taxon>
        <taxon>lamiids</taxon>
        <taxon>Lamiales</taxon>
        <taxon>Orobanchaceae</taxon>
        <taxon>Buchnereae</taxon>
        <taxon>Striga</taxon>
    </lineage>
</organism>
<protein>
    <submittedName>
        <fullName evidence="2">Cytochrome P450</fullName>
    </submittedName>
</protein>
<evidence type="ECO:0000256" key="1">
    <source>
        <dbReference type="SAM" id="MobiDB-lite"/>
    </source>
</evidence>
<keyword evidence="3" id="KW-1185">Reference proteome</keyword>
<accession>A0A5A7RGC3</accession>
<evidence type="ECO:0000313" key="2">
    <source>
        <dbReference type="EMBL" id="GER56263.1"/>
    </source>
</evidence>
<evidence type="ECO:0000313" key="3">
    <source>
        <dbReference type="Proteomes" id="UP000325081"/>
    </source>
</evidence>
<proteinExistence type="predicted"/>